<evidence type="ECO:0000256" key="2">
    <source>
        <dbReference type="ARBA" id="ARBA00022527"/>
    </source>
</evidence>
<accession>A0A0C2XBY4</accession>
<dbReference type="OrthoDB" id="193931at2759"/>
<gene>
    <name evidence="11" type="ORF">M408DRAFT_31393</name>
</gene>
<evidence type="ECO:0000256" key="5">
    <source>
        <dbReference type="ARBA" id="ARBA00022777"/>
    </source>
</evidence>
<reference evidence="11 12" key="1">
    <citation type="submission" date="2014-04" db="EMBL/GenBank/DDBJ databases">
        <authorList>
            <consortium name="DOE Joint Genome Institute"/>
            <person name="Kuo A."/>
            <person name="Zuccaro A."/>
            <person name="Kohler A."/>
            <person name="Nagy L.G."/>
            <person name="Floudas D."/>
            <person name="Copeland A."/>
            <person name="Barry K.W."/>
            <person name="Cichocki N."/>
            <person name="Veneault-Fourrey C."/>
            <person name="LaButti K."/>
            <person name="Lindquist E.A."/>
            <person name="Lipzen A."/>
            <person name="Lundell T."/>
            <person name="Morin E."/>
            <person name="Murat C."/>
            <person name="Sun H."/>
            <person name="Tunlid A."/>
            <person name="Henrissat B."/>
            <person name="Grigoriev I.V."/>
            <person name="Hibbett D.S."/>
            <person name="Martin F."/>
            <person name="Nordberg H.P."/>
            <person name="Cantor M.N."/>
            <person name="Hua S.X."/>
        </authorList>
    </citation>
    <scope>NUCLEOTIDE SEQUENCE [LARGE SCALE GENOMIC DNA]</scope>
    <source>
        <strain evidence="11 12">MAFF 305830</strain>
    </source>
</reference>
<proteinExistence type="predicted"/>
<evidence type="ECO:0000256" key="9">
    <source>
        <dbReference type="SAM" id="MobiDB-lite"/>
    </source>
</evidence>
<dbReference type="EMBL" id="KN824305">
    <property type="protein sequence ID" value="KIM26637.1"/>
    <property type="molecule type" value="Genomic_DNA"/>
</dbReference>
<dbReference type="HOGENOM" id="CLU_126676_0_0_1"/>
<protein>
    <recommendedName>
        <fullName evidence="1">non-specific serine/threonine protein kinase</fullName>
        <ecNumber evidence="1">2.7.11.1</ecNumber>
    </recommendedName>
</protein>
<evidence type="ECO:0000256" key="4">
    <source>
        <dbReference type="ARBA" id="ARBA00022741"/>
    </source>
</evidence>
<name>A0A0C2XBY4_SERVB</name>
<keyword evidence="3" id="KW-0808">Transferase</keyword>
<dbReference type="PROSITE" id="PS50032">
    <property type="entry name" value="KA1"/>
    <property type="match status" value="1"/>
</dbReference>
<feature type="non-terminal residue" evidence="11">
    <location>
        <position position="144"/>
    </location>
</feature>
<comment type="catalytic activity">
    <reaction evidence="7">
        <text>L-threonyl-[protein] + ATP = O-phospho-L-threonyl-[protein] + ADP + H(+)</text>
        <dbReference type="Rhea" id="RHEA:46608"/>
        <dbReference type="Rhea" id="RHEA-COMP:11060"/>
        <dbReference type="Rhea" id="RHEA-COMP:11605"/>
        <dbReference type="ChEBI" id="CHEBI:15378"/>
        <dbReference type="ChEBI" id="CHEBI:30013"/>
        <dbReference type="ChEBI" id="CHEBI:30616"/>
        <dbReference type="ChEBI" id="CHEBI:61977"/>
        <dbReference type="ChEBI" id="CHEBI:456216"/>
        <dbReference type="EC" id="2.7.11.1"/>
    </reaction>
</comment>
<keyword evidence="4" id="KW-0547">Nucleotide-binding</keyword>
<keyword evidence="5" id="KW-0418">Kinase</keyword>
<dbReference type="Proteomes" id="UP000054097">
    <property type="component" value="Unassembled WGS sequence"/>
</dbReference>
<evidence type="ECO:0000259" key="10">
    <source>
        <dbReference type="PROSITE" id="PS50032"/>
    </source>
</evidence>
<evidence type="ECO:0000256" key="8">
    <source>
        <dbReference type="ARBA" id="ARBA00048679"/>
    </source>
</evidence>
<sequence length="144" mass="15988">SGGASYNKVVLRLHDGPVDPSTVSSAPPQEIIVQVLEVLRNLGIEYTKESEFKYRCVRPKKKRAGGREASTSGGTAAGPSSSNGPTTKPTIEPIYGEKPDQHDEVRFSVEITRIDRLDDLLSLDIRRLKGNLKSYKFLYDIIRE</sequence>
<feature type="compositionally biased region" description="Low complexity" evidence="9">
    <location>
        <begin position="67"/>
        <end position="85"/>
    </location>
</feature>
<keyword evidence="12" id="KW-1185">Reference proteome</keyword>
<keyword evidence="6" id="KW-0067">ATP-binding</keyword>
<dbReference type="EC" id="2.7.11.1" evidence="1"/>
<evidence type="ECO:0000256" key="1">
    <source>
        <dbReference type="ARBA" id="ARBA00012513"/>
    </source>
</evidence>
<reference evidence="12" key="2">
    <citation type="submission" date="2015-01" db="EMBL/GenBank/DDBJ databases">
        <title>Evolutionary Origins and Diversification of the Mycorrhizal Mutualists.</title>
        <authorList>
            <consortium name="DOE Joint Genome Institute"/>
            <consortium name="Mycorrhizal Genomics Consortium"/>
            <person name="Kohler A."/>
            <person name="Kuo A."/>
            <person name="Nagy L.G."/>
            <person name="Floudas D."/>
            <person name="Copeland A."/>
            <person name="Barry K.W."/>
            <person name="Cichocki N."/>
            <person name="Veneault-Fourrey C."/>
            <person name="LaButti K."/>
            <person name="Lindquist E.A."/>
            <person name="Lipzen A."/>
            <person name="Lundell T."/>
            <person name="Morin E."/>
            <person name="Murat C."/>
            <person name="Riley R."/>
            <person name="Ohm R."/>
            <person name="Sun H."/>
            <person name="Tunlid A."/>
            <person name="Henrissat B."/>
            <person name="Grigoriev I.V."/>
            <person name="Hibbett D.S."/>
            <person name="Martin F."/>
        </authorList>
    </citation>
    <scope>NUCLEOTIDE SEQUENCE [LARGE SCALE GENOMIC DNA]</scope>
    <source>
        <strain evidence="12">MAFF 305830</strain>
    </source>
</reference>
<dbReference type="InterPro" id="IPR028375">
    <property type="entry name" value="KA1/Ssp2_C"/>
</dbReference>
<feature type="region of interest" description="Disordered" evidence="9">
    <location>
        <begin position="59"/>
        <end position="102"/>
    </location>
</feature>
<dbReference type="GO" id="GO:0005524">
    <property type="term" value="F:ATP binding"/>
    <property type="evidence" value="ECO:0007669"/>
    <property type="project" value="UniProtKB-KW"/>
</dbReference>
<dbReference type="Pfam" id="PF02149">
    <property type="entry name" value="KA1"/>
    <property type="match status" value="1"/>
</dbReference>
<dbReference type="InterPro" id="IPR001772">
    <property type="entry name" value="KA1_dom"/>
</dbReference>
<dbReference type="STRING" id="933852.A0A0C2XBY4"/>
<evidence type="ECO:0000256" key="6">
    <source>
        <dbReference type="ARBA" id="ARBA00022840"/>
    </source>
</evidence>
<dbReference type="AlphaFoldDB" id="A0A0C2XBY4"/>
<feature type="non-terminal residue" evidence="11">
    <location>
        <position position="1"/>
    </location>
</feature>
<organism evidence="11 12">
    <name type="scientific">Serendipita vermifera MAFF 305830</name>
    <dbReference type="NCBI Taxonomy" id="933852"/>
    <lineage>
        <taxon>Eukaryota</taxon>
        <taxon>Fungi</taxon>
        <taxon>Dikarya</taxon>
        <taxon>Basidiomycota</taxon>
        <taxon>Agaricomycotina</taxon>
        <taxon>Agaricomycetes</taxon>
        <taxon>Sebacinales</taxon>
        <taxon>Serendipitaceae</taxon>
        <taxon>Serendipita</taxon>
    </lineage>
</organism>
<evidence type="ECO:0000313" key="12">
    <source>
        <dbReference type="Proteomes" id="UP000054097"/>
    </source>
</evidence>
<keyword evidence="2" id="KW-0723">Serine/threonine-protein kinase</keyword>
<evidence type="ECO:0000256" key="7">
    <source>
        <dbReference type="ARBA" id="ARBA00047899"/>
    </source>
</evidence>
<dbReference type="GO" id="GO:0004674">
    <property type="term" value="F:protein serine/threonine kinase activity"/>
    <property type="evidence" value="ECO:0007669"/>
    <property type="project" value="UniProtKB-KW"/>
</dbReference>
<dbReference type="Gene3D" id="3.30.310.80">
    <property type="entry name" value="Kinase associated domain 1, KA1"/>
    <property type="match status" value="1"/>
</dbReference>
<feature type="domain" description="KA1" evidence="10">
    <location>
        <begin position="98"/>
        <end position="144"/>
    </location>
</feature>
<evidence type="ECO:0000256" key="3">
    <source>
        <dbReference type="ARBA" id="ARBA00022679"/>
    </source>
</evidence>
<dbReference type="SUPFAM" id="SSF103243">
    <property type="entry name" value="KA1-like"/>
    <property type="match status" value="1"/>
</dbReference>
<comment type="catalytic activity">
    <reaction evidence="8">
        <text>L-seryl-[protein] + ATP = O-phospho-L-seryl-[protein] + ADP + H(+)</text>
        <dbReference type="Rhea" id="RHEA:17989"/>
        <dbReference type="Rhea" id="RHEA-COMP:9863"/>
        <dbReference type="Rhea" id="RHEA-COMP:11604"/>
        <dbReference type="ChEBI" id="CHEBI:15378"/>
        <dbReference type="ChEBI" id="CHEBI:29999"/>
        <dbReference type="ChEBI" id="CHEBI:30616"/>
        <dbReference type="ChEBI" id="CHEBI:83421"/>
        <dbReference type="ChEBI" id="CHEBI:456216"/>
        <dbReference type="EC" id="2.7.11.1"/>
    </reaction>
</comment>
<evidence type="ECO:0000313" key="11">
    <source>
        <dbReference type="EMBL" id="KIM26637.1"/>
    </source>
</evidence>